<dbReference type="AlphaFoldDB" id="A0A6D2K753"/>
<proteinExistence type="predicted"/>
<sequence length="93" mass="10195">MVMDATTGDAPTMVVKMVMIGGLRRWLWHSTDTSLFFSTFFLSRSLLPSLSFSLNFPSGFLSLSPHDSSPSSSLTFLLFLRSLLSLGGSSCHE</sequence>
<dbReference type="Proteomes" id="UP000467841">
    <property type="component" value="Unassembled WGS sequence"/>
</dbReference>
<keyword evidence="2" id="KW-1185">Reference proteome</keyword>
<reference evidence="1" key="1">
    <citation type="submission" date="2020-01" db="EMBL/GenBank/DDBJ databases">
        <authorList>
            <person name="Mishra B."/>
        </authorList>
    </citation>
    <scope>NUCLEOTIDE SEQUENCE [LARGE SCALE GENOMIC DNA]</scope>
</reference>
<comment type="caution">
    <text evidence="1">The sequence shown here is derived from an EMBL/GenBank/DDBJ whole genome shotgun (WGS) entry which is preliminary data.</text>
</comment>
<name>A0A6D2K753_9BRAS</name>
<dbReference type="EMBL" id="CACVBM020001293">
    <property type="protein sequence ID" value="CAA7044116.1"/>
    <property type="molecule type" value="Genomic_DNA"/>
</dbReference>
<gene>
    <name evidence="1" type="ORF">MERR_LOCUS31351</name>
</gene>
<organism evidence="1 2">
    <name type="scientific">Microthlaspi erraticum</name>
    <dbReference type="NCBI Taxonomy" id="1685480"/>
    <lineage>
        <taxon>Eukaryota</taxon>
        <taxon>Viridiplantae</taxon>
        <taxon>Streptophyta</taxon>
        <taxon>Embryophyta</taxon>
        <taxon>Tracheophyta</taxon>
        <taxon>Spermatophyta</taxon>
        <taxon>Magnoliopsida</taxon>
        <taxon>eudicotyledons</taxon>
        <taxon>Gunneridae</taxon>
        <taxon>Pentapetalae</taxon>
        <taxon>rosids</taxon>
        <taxon>malvids</taxon>
        <taxon>Brassicales</taxon>
        <taxon>Brassicaceae</taxon>
        <taxon>Coluteocarpeae</taxon>
        <taxon>Microthlaspi</taxon>
    </lineage>
</organism>
<evidence type="ECO:0000313" key="1">
    <source>
        <dbReference type="EMBL" id="CAA7044116.1"/>
    </source>
</evidence>
<evidence type="ECO:0000313" key="2">
    <source>
        <dbReference type="Proteomes" id="UP000467841"/>
    </source>
</evidence>
<protein>
    <submittedName>
        <fullName evidence="1">Uncharacterized protein</fullName>
    </submittedName>
</protein>
<accession>A0A6D2K753</accession>